<dbReference type="RefSeq" id="WP_190208673.1">
    <property type="nucleotide sequence ID" value="NZ_BNBO01000001.1"/>
</dbReference>
<evidence type="ECO:0000313" key="3">
    <source>
        <dbReference type="Proteomes" id="UP000617734"/>
    </source>
</evidence>
<dbReference type="Proteomes" id="UP000617734">
    <property type="component" value="Unassembled WGS sequence"/>
</dbReference>
<comment type="caution">
    <text evidence="2">The sequence shown here is derived from an EMBL/GenBank/DDBJ whole genome shotgun (WGS) entry which is preliminary data.</text>
</comment>
<proteinExistence type="predicted"/>
<gene>
    <name evidence="2" type="ORF">GCM10018781_00410</name>
</gene>
<accession>A0A919KK14</accession>
<keyword evidence="3" id="KW-1185">Reference proteome</keyword>
<sequence>MNRSGVNRVVLALAGLLLLAVGLLVLAGGLDLYRHLGLDMPDGWPLTSPDQPLLSDSARTRWTDEGWWWPVVIGGLSLIVVLGIWWLVAQLRRPAPSSLPLPAPGTGLRLRLRTKALEEALESGTEVLPGVERGRMRVAGRRTRRLTVHGSVLLSPGGDPAALVEGFDAGPLGQARSSLALTALPARLRLRVAARKPAATPKHPRVI</sequence>
<keyword evidence="1" id="KW-1133">Transmembrane helix</keyword>
<reference evidence="2" key="1">
    <citation type="journal article" date="2014" name="Int. J. Syst. Evol. Microbiol.">
        <title>Complete genome sequence of Corynebacterium casei LMG S-19264T (=DSM 44701T), isolated from a smear-ripened cheese.</title>
        <authorList>
            <consortium name="US DOE Joint Genome Institute (JGI-PGF)"/>
            <person name="Walter F."/>
            <person name="Albersmeier A."/>
            <person name="Kalinowski J."/>
            <person name="Ruckert C."/>
        </authorList>
    </citation>
    <scope>NUCLEOTIDE SEQUENCE</scope>
    <source>
        <strain evidence="2">JCM 4646</strain>
    </source>
</reference>
<dbReference type="EMBL" id="BNBO01000001">
    <property type="protein sequence ID" value="GHH58655.1"/>
    <property type="molecule type" value="Genomic_DNA"/>
</dbReference>
<protein>
    <recommendedName>
        <fullName evidence="4">Alkaline shock response membrane anchor protein AmaP</fullName>
    </recommendedName>
</protein>
<keyword evidence="1" id="KW-0472">Membrane</keyword>
<evidence type="ECO:0000313" key="2">
    <source>
        <dbReference type="EMBL" id="GHH58655.1"/>
    </source>
</evidence>
<organism evidence="2 3">
    <name type="scientific">Kitasatospora indigofera</name>
    <dbReference type="NCBI Taxonomy" id="67307"/>
    <lineage>
        <taxon>Bacteria</taxon>
        <taxon>Bacillati</taxon>
        <taxon>Actinomycetota</taxon>
        <taxon>Actinomycetes</taxon>
        <taxon>Kitasatosporales</taxon>
        <taxon>Streptomycetaceae</taxon>
        <taxon>Kitasatospora</taxon>
    </lineage>
</organism>
<dbReference type="AlphaFoldDB" id="A0A919KK14"/>
<reference evidence="2" key="2">
    <citation type="submission" date="2020-09" db="EMBL/GenBank/DDBJ databases">
        <authorList>
            <person name="Sun Q."/>
            <person name="Ohkuma M."/>
        </authorList>
    </citation>
    <scope>NUCLEOTIDE SEQUENCE</scope>
    <source>
        <strain evidence="2">JCM 4646</strain>
    </source>
</reference>
<name>A0A919KK14_9ACTN</name>
<feature type="transmembrane region" description="Helical" evidence="1">
    <location>
        <begin position="67"/>
        <end position="88"/>
    </location>
</feature>
<keyword evidence="1" id="KW-0812">Transmembrane</keyword>
<evidence type="ECO:0000256" key="1">
    <source>
        <dbReference type="SAM" id="Phobius"/>
    </source>
</evidence>
<evidence type="ECO:0008006" key="4">
    <source>
        <dbReference type="Google" id="ProtNLM"/>
    </source>
</evidence>
<dbReference type="GeneID" id="95350600"/>